<feature type="domain" description="EF-hand" evidence="9">
    <location>
        <begin position="117"/>
        <end position="144"/>
    </location>
</feature>
<evidence type="ECO:0000256" key="7">
    <source>
        <dbReference type="ARBA" id="ARBA00023128"/>
    </source>
</evidence>
<dbReference type="SUPFAM" id="SSF47473">
    <property type="entry name" value="EF-hand"/>
    <property type="match status" value="1"/>
</dbReference>
<dbReference type="PANTHER" id="PTHR12294:SF13">
    <property type="entry name" value="MITOCHONDRIAL CALCIUM UPTAKE 3, ISOFORM D"/>
    <property type="match status" value="1"/>
</dbReference>
<evidence type="ECO:0000313" key="10">
    <source>
        <dbReference type="EMBL" id="VDM69085.1"/>
    </source>
</evidence>
<dbReference type="GO" id="GO:0005758">
    <property type="term" value="C:mitochondrial intermembrane space"/>
    <property type="evidence" value="ECO:0007669"/>
    <property type="project" value="UniProtKB-SubCell"/>
</dbReference>
<protein>
    <recommendedName>
        <fullName evidence="9">EF-hand domain-containing protein</fullName>
    </recommendedName>
</protein>
<evidence type="ECO:0000259" key="9">
    <source>
        <dbReference type="PROSITE" id="PS50222"/>
    </source>
</evidence>
<keyword evidence="8" id="KW-0472">Membrane</keyword>
<evidence type="ECO:0000256" key="8">
    <source>
        <dbReference type="ARBA" id="ARBA00023136"/>
    </source>
</evidence>
<dbReference type="PROSITE" id="PS00018">
    <property type="entry name" value="EF_HAND_1"/>
    <property type="match status" value="1"/>
</dbReference>
<keyword evidence="11" id="KW-1185">Reference proteome</keyword>
<dbReference type="Proteomes" id="UP000270094">
    <property type="component" value="Unassembled WGS sequence"/>
</dbReference>
<keyword evidence="4" id="KW-0999">Mitochondrion inner membrane</keyword>
<keyword evidence="3" id="KW-0677">Repeat</keyword>
<organism evidence="10 11">
    <name type="scientific">Strongylus vulgaris</name>
    <name type="common">Blood worm</name>
    <dbReference type="NCBI Taxonomy" id="40348"/>
    <lineage>
        <taxon>Eukaryota</taxon>
        <taxon>Metazoa</taxon>
        <taxon>Ecdysozoa</taxon>
        <taxon>Nematoda</taxon>
        <taxon>Chromadorea</taxon>
        <taxon>Rhabditida</taxon>
        <taxon>Rhabditina</taxon>
        <taxon>Rhabditomorpha</taxon>
        <taxon>Strongyloidea</taxon>
        <taxon>Strongylidae</taxon>
        <taxon>Strongylus</taxon>
    </lineage>
</organism>
<dbReference type="GO" id="GO:0036444">
    <property type="term" value="P:calcium import into the mitochondrion"/>
    <property type="evidence" value="ECO:0007669"/>
    <property type="project" value="TreeGrafter"/>
</dbReference>
<accession>A0A3P7KCV5</accession>
<keyword evidence="6" id="KW-0809">Transit peptide</keyword>
<dbReference type="GO" id="GO:1990246">
    <property type="term" value="C:uniplex complex"/>
    <property type="evidence" value="ECO:0007669"/>
    <property type="project" value="TreeGrafter"/>
</dbReference>
<proteinExistence type="predicted"/>
<reference evidence="10 11" key="1">
    <citation type="submission" date="2018-11" db="EMBL/GenBank/DDBJ databases">
        <authorList>
            <consortium name="Pathogen Informatics"/>
        </authorList>
    </citation>
    <scope>NUCLEOTIDE SEQUENCE [LARGE SCALE GENOMIC DNA]</scope>
</reference>
<evidence type="ECO:0000256" key="1">
    <source>
        <dbReference type="ARBA" id="ARBA00004273"/>
    </source>
</evidence>
<evidence type="ECO:0000256" key="3">
    <source>
        <dbReference type="ARBA" id="ARBA00022737"/>
    </source>
</evidence>
<keyword evidence="5" id="KW-0106">Calcium</keyword>
<dbReference type="PROSITE" id="PS50222">
    <property type="entry name" value="EF_HAND_2"/>
    <property type="match status" value="1"/>
</dbReference>
<dbReference type="InterPro" id="IPR011992">
    <property type="entry name" value="EF-hand-dom_pair"/>
</dbReference>
<gene>
    <name evidence="10" type="ORF">SVUK_LOCUS4083</name>
</gene>
<evidence type="ECO:0000256" key="4">
    <source>
        <dbReference type="ARBA" id="ARBA00022792"/>
    </source>
</evidence>
<evidence type="ECO:0000256" key="5">
    <source>
        <dbReference type="ARBA" id="ARBA00022837"/>
    </source>
</evidence>
<dbReference type="PANTHER" id="PTHR12294">
    <property type="entry name" value="EF HAND DOMAIN FAMILY A1,A2-RELATED"/>
    <property type="match status" value="1"/>
</dbReference>
<evidence type="ECO:0000256" key="6">
    <source>
        <dbReference type="ARBA" id="ARBA00022946"/>
    </source>
</evidence>
<dbReference type="GO" id="GO:0051560">
    <property type="term" value="P:mitochondrial calcium ion homeostasis"/>
    <property type="evidence" value="ECO:0007669"/>
    <property type="project" value="TreeGrafter"/>
</dbReference>
<dbReference type="EMBL" id="UYYB01011023">
    <property type="protein sequence ID" value="VDM69085.1"/>
    <property type="molecule type" value="Genomic_DNA"/>
</dbReference>
<name>A0A3P7KCV5_STRVU</name>
<evidence type="ECO:0000313" key="11">
    <source>
        <dbReference type="Proteomes" id="UP000270094"/>
    </source>
</evidence>
<dbReference type="GO" id="GO:0005509">
    <property type="term" value="F:calcium ion binding"/>
    <property type="evidence" value="ECO:0007669"/>
    <property type="project" value="InterPro"/>
</dbReference>
<dbReference type="OrthoDB" id="5859791at2759"/>
<dbReference type="InterPro" id="IPR039800">
    <property type="entry name" value="MICU1/2/3"/>
</dbReference>
<keyword evidence="7" id="KW-0496">Mitochondrion</keyword>
<dbReference type="InterPro" id="IPR002048">
    <property type="entry name" value="EF_hand_dom"/>
</dbReference>
<evidence type="ECO:0000256" key="2">
    <source>
        <dbReference type="ARBA" id="ARBA00004569"/>
    </source>
</evidence>
<dbReference type="AlphaFoldDB" id="A0A3P7KCV5"/>
<dbReference type="Gene3D" id="1.10.238.10">
    <property type="entry name" value="EF-hand"/>
    <property type="match status" value="1"/>
</dbReference>
<sequence length="170" mass="19709">MEIEFHEFARGKATISPMDFARLVLRYTVVHRDDYHTYINRVKERTSPDDMGVTLSQWSRFSLFLNNLEEFQTAVRLYANADMPVSPAEFARAVQSTIGMSFLLSGEPLDPYLVTLIFRIFDANDDQTLSYPEFLAVMNDRLHRGLRVCFMYSLDGIFNITIRSLFRSNA</sequence>
<comment type="subcellular location">
    <subcellularLocation>
        <location evidence="1">Mitochondrion inner membrane</location>
    </subcellularLocation>
    <subcellularLocation>
        <location evidence="2">Mitochondrion intermembrane space</location>
    </subcellularLocation>
</comment>
<dbReference type="InterPro" id="IPR018247">
    <property type="entry name" value="EF_Hand_1_Ca_BS"/>
</dbReference>